<keyword evidence="1" id="KW-1133">Transmembrane helix</keyword>
<protein>
    <submittedName>
        <fullName evidence="3">Putative phospholipid-transporting ATPase IA isoform X2</fullName>
    </submittedName>
</protein>
<evidence type="ECO:0000313" key="3">
    <source>
        <dbReference type="EMBL" id="KAF0733688.1"/>
    </source>
</evidence>
<evidence type="ECO:0000259" key="2">
    <source>
        <dbReference type="Pfam" id="PF16209"/>
    </source>
</evidence>
<dbReference type="GO" id="GO:0005886">
    <property type="term" value="C:plasma membrane"/>
    <property type="evidence" value="ECO:0007669"/>
    <property type="project" value="TreeGrafter"/>
</dbReference>
<dbReference type="Proteomes" id="UP000478052">
    <property type="component" value="Unassembled WGS sequence"/>
</dbReference>
<gene>
    <name evidence="3" type="ORF">FWK35_00037001</name>
</gene>
<feature type="non-terminal residue" evidence="3">
    <location>
        <position position="101"/>
    </location>
</feature>
<dbReference type="GO" id="GO:0045332">
    <property type="term" value="P:phospholipid translocation"/>
    <property type="evidence" value="ECO:0007669"/>
    <property type="project" value="TreeGrafter"/>
</dbReference>
<keyword evidence="1" id="KW-0472">Membrane</keyword>
<feature type="domain" description="P-type ATPase N-terminal" evidence="2">
    <location>
        <begin position="22"/>
        <end position="82"/>
    </location>
</feature>
<dbReference type="Pfam" id="PF16209">
    <property type="entry name" value="PhoLip_ATPase_N"/>
    <property type="match status" value="1"/>
</dbReference>
<organism evidence="3 4">
    <name type="scientific">Aphis craccivora</name>
    <name type="common">Cowpea aphid</name>
    <dbReference type="NCBI Taxonomy" id="307492"/>
    <lineage>
        <taxon>Eukaryota</taxon>
        <taxon>Metazoa</taxon>
        <taxon>Ecdysozoa</taxon>
        <taxon>Arthropoda</taxon>
        <taxon>Hexapoda</taxon>
        <taxon>Insecta</taxon>
        <taxon>Pterygota</taxon>
        <taxon>Neoptera</taxon>
        <taxon>Paraneoptera</taxon>
        <taxon>Hemiptera</taxon>
        <taxon>Sternorrhyncha</taxon>
        <taxon>Aphidomorpha</taxon>
        <taxon>Aphidoidea</taxon>
        <taxon>Aphididae</taxon>
        <taxon>Aphidini</taxon>
        <taxon>Aphis</taxon>
        <taxon>Aphis</taxon>
    </lineage>
</organism>
<dbReference type="InterPro" id="IPR032631">
    <property type="entry name" value="P-type_ATPase_N"/>
</dbReference>
<proteinExistence type="predicted"/>
<dbReference type="PANTHER" id="PTHR24092">
    <property type="entry name" value="PROBABLE PHOSPHOLIPID-TRANSPORTING ATPASE"/>
    <property type="match status" value="1"/>
</dbReference>
<name>A0A6G0X1G5_APHCR</name>
<reference evidence="3 4" key="1">
    <citation type="submission" date="2019-08" db="EMBL/GenBank/DDBJ databases">
        <title>Whole genome of Aphis craccivora.</title>
        <authorList>
            <person name="Voronova N.V."/>
            <person name="Shulinski R.S."/>
            <person name="Bandarenka Y.V."/>
            <person name="Zhorov D.G."/>
            <person name="Warner D."/>
        </authorList>
    </citation>
    <scope>NUCLEOTIDE SEQUENCE [LARGE SCALE GENOMIC DNA]</scope>
    <source>
        <strain evidence="3">180601</strain>
        <tissue evidence="3">Whole Body</tissue>
    </source>
</reference>
<dbReference type="PANTHER" id="PTHR24092:SF150">
    <property type="entry name" value="PHOSPHOLIPID-TRANSPORTING ATPASE"/>
    <property type="match status" value="1"/>
</dbReference>
<dbReference type="GO" id="GO:0005802">
    <property type="term" value="C:trans-Golgi network"/>
    <property type="evidence" value="ECO:0007669"/>
    <property type="project" value="TreeGrafter"/>
</dbReference>
<evidence type="ECO:0000313" key="4">
    <source>
        <dbReference type="Proteomes" id="UP000478052"/>
    </source>
</evidence>
<comment type="caution">
    <text evidence="3">The sequence shown here is derived from an EMBL/GenBank/DDBJ whole genome shotgun (WGS) entry which is preliminary data.</text>
</comment>
<evidence type="ECO:0000256" key="1">
    <source>
        <dbReference type="SAM" id="Phobius"/>
    </source>
</evidence>
<dbReference type="EMBL" id="VUJU01008231">
    <property type="protein sequence ID" value="KAF0733688.1"/>
    <property type="molecule type" value="Genomic_DNA"/>
</dbReference>
<keyword evidence="1" id="KW-0812">Transmembrane</keyword>
<accession>A0A6G0X1G5</accession>
<dbReference type="OrthoDB" id="6607863at2759"/>
<dbReference type="AlphaFoldDB" id="A0A6G0X1G5"/>
<dbReference type="GO" id="GO:0140326">
    <property type="term" value="F:ATPase-coupled intramembrane lipid transporter activity"/>
    <property type="evidence" value="ECO:0007669"/>
    <property type="project" value="TreeGrafter"/>
</dbReference>
<feature type="transmembrane region" description="Helical" evidence="1">
    <location>
        <begin position="36"/>
        <end position="54"/>
    </location>
</feature>
<sequence length="101" mass="11872">MNLYCQGDQENRQVYFRVIRFNDKEQFKKKSNRIKTAQYGILSFLPLFIINQLIKFSNQYFLFISILQQIPDASPVGRFTTLLPLTIKFGFSAIKSIIKDL</sequence>
<keyword evidence="4" id="KW-1185">Reference proteome</keyword>